<comment type="caution">
    <text evidence="2">The sequence shown here is derived from an EMBL/GenBank/DDBJ whole genome shotgun (WGS) entry which is preliminary data.</text>
</comment>
<gene>
    <name evidence="2" type="ORF">SHI21_17790</name>
</gene>
<dbReference type="PANTHER" id="PTHR47992">
    <property type="entry name" value="PROTEIN PHOSPHATASE"/>
    <property type="match status" value="1"/>
</dbReference>
<dbReference type="Proteomes" id="UP001302274">
    <property type="component" value="Unassembled WGS sequence"/>
</dbReference>
<proteinExistence type="predicted"/>
<name>A0ABU5VYE2_9BACT</name>
<dbReference type="InterPro" id="IPR036457">
    <property type="entry name" value="PPM-type-like_dom_sf"/>
</dbReference>
<dbReference type="NCBIfam" id="NF033484">
    <property type="entry name" value="Stp1_PP2C_phos"/>
    <property type="match status" value="1"/>
</dbReference>
<dbReference type="CDD" id="cd00143">
    <property type="entry name" value="PP2Cc"/>
    <property type="match status" value="1"/>
</dbReference>
<feature type="domain" description="PPM-type phosphatase" evidence="1">
    <location>
        <begin position="4"/>
        <end position="246"/>
    </location>
</feature>
<sequence length="247" mass="27422">MGLIAAGHTDIGRKRKTNQDSYFLSLEKKLFVVADGMGGHNGGDIASQMAVKAYPDYLSQNLEMEPQMLITSSIKESNRAIKNFGETHPELVGMGTTIVSFYFRGQNIYVGNVGDSRAYLINNKMIYQLSRDHSLVQEKLNYGMYTREQAAMDPQKNVLVRTVGFEDEVDVDVFTYKVVKNDIFLCCSDGLHGKVSDEDIVYIINKFIPDPSVATQEVADKVVHALIDQANENGGQDNITAILVIAQ</sequence>
<accession>A0ABU5VYE2</accession>
<dbReference type="PROSITE" id="PS51746">
    <property type="entry name" value="PPM_2"/>
    <property type="match status" value="1"/>
</dbReference>
<dbReference type="Gene3D" id="3.60.40.10">
    <property type="entry name" value="PPM-type phosphatase domain"/>
    <property type="match status" value="1"/>
</dbReference>
<dbReference type="SUPFAM" id="SSF81606">
    <property type="entry name" value="PP2C-like"/>
    <property type="match status" value="1"/>
</dbReference>
<reference evidence="2 3" key="1">
    <citation type="submission" date="2023-11" db="EMBL/GenBank/DDBJ databases">
        <title>A Novel Polar Bacteriovorax (B. antarcticus) Isolated from the Biocrust in Antarctica.</title>
        <authorList>
            <person name="Mun W."/>
            <person name="Choi S.Y."/>
            <person name="Mitchell R.J."/>
        </authorList>
    </citation>
    <scope>NUCLEOTIDE SEQUENCE [LARGE SCALE GENOMIC DNA]</scope>
    <source>
        <strain evidence="2 3">PP10</strain>
    </source>
</reference>
<protein>
    <submittedName>
        <fullName evidence="2">Stp1/IreP family PP2C-type Ser/Thr phosphatase</fullName>
    </submittedName>
</protein>
<dbReference type="EMBL" id="JAYGJQ010000003">
    <property type="protein sequence ID" value="MEA9358090.1"/>
    <property type="molecule type" value="Genomic_DNA"/>
</dbReference>
<evidence type="ECO:0000313" key="3">
    <source>
        <dbReference type="Proteomes" id="UP001302274"/>
    </source>
</evidence>
<organism evidence="2 3">
    <name type="scientific">Bacteriovorax antarcticus</name>
    <dbReference type="NCBI Taxonomy" id="3088717"/>
    <lineage>
        <taxon>Bacteria</taxon>
        <taxon>Pseudomonadati</taxon>
        <taxon>Bdellovibrionota</taxon>
        <taxon>Bacteriovoracia</taxon>
        <taxon>Bacteriovoracales</taxon>
        <taxon>Bacteriovoracaceae</taxon>
        <taxon>Bacteriovorax</taxon>
    </lineage>
</organism>
<evidence type="ECO:0000259" key="1">
    <source>
        <dbReference type="PROSITE" id="PS51746"/>
    </source>
</evidence>
<dbReference type="RefSeq" id="WP_323578357.1">
    <property type="nucleotide sequence ID" value="NZ_JAYGJQ010000003.1"/>
</dbReference>
<dbReference type="SMART" id="SM00332">
    <property type="entry name" value="PP2Cc"/>
    <property type="match status" value="1"/>
</dbReference>
<keyword evidence="3" id="KW-1185">Reference proteome</keyword>
<dbReference type="SMART" id="SM00331">
    <property type="entry name" value="PP2C_SIG"/>
    <property type="match status" value="1"/>
</dbReference>
<dbReference type="Pfam" id="PF13672">
    <property type="entry name" value="PP2C_2"/>
    <property type="match status" value="1"/>
</dbReference>
<dbReference type="InterPro" id="IPR015655">
    <property type="entry name" value="PP2C"/>
</dbReference>
<evidence type="ECO:0000313" key="2">
    <source>
        <dbReference type="EMBL" id="MEA9358090.1"/>
    </source>
</evidence>
<dbReference type="InterPro" id="IPR001932">
    <property type="entry name" value="PPM-type_phosphatase-like_dom"/>
</dbReference>